<keyword evidence="6" id="KW-0445">Lipid transport</keyword>
<dbReference type="EMBL" id="CAEQ01000604">
    <property type="protein sequence ID" value="CCD12181.1"/>
    <property type="molecule type" value="Genomic_DNA"/>
</dbReference>
<proteinExistence type="predicted"/>
<evidence type="ECO:0000256" key="5">
    <source>
        <dbReference type="ARBA" id="ARBA00022989"/>
    </source>
</evidence>
<evidence type="ECO:0000256" key="8">
    <source>
        <dbReference type="ARBA" id="ARBA00023136"/>
    </source>
</evidence>
<dbReference type="PANTHER" id="PTHR13466">
    <property type="entry name" value="TEX2 PROTEIN-RELATED"/>
    <property type="match status" value="1"/>
</dbReference>
<sequence>MHVFFYFSLGWVVGSVGVVLCLLLGVEYPASIASFNNIVVGLLIRGFTALDTSSICRVVRRRKFEEYVFGFPSLHTDKPGDEERVPITMGKQRKGYVTGSSVLPERLSVMCQLSICVEGEVNRLVRSCRLVLLETCMMMYEVLSSRSVGSHERAVTEERFICRIWLNDVISRAIFVNASDKDFPCTGGLHGHMLMITGRSGGVIPLFERQGEKFFCGNDGLFEPRKTGEGKEKSHKGSTWDLFWIGKENTGEQLRRLDSAESVSRTEEDPPFKLSTPGEQLYDEGSSTCGRNLGGAEPSQSGIFLKFHYAREQERVQNLLTGMHEAMHWYSYLQTIPTPSAFNILFSRFVFQSMRSKALADLIREKLQKSLDKFSSTKFPRDLEGRILLDDITLTCDVPVISNVTGPFVLAKGEFMFDLDLFYRGGASLTFRCCLTYRDTRIPHIVLNLKIVRLSAKLRVSVGPPPTKVFWVGCHAPPDVQLEVSQGLAANCGLLHCLLQKLPDLSGIVRNLVKLYVASEMMLPRMDDFPLPDVEDTPPVSPLACKKRWDVPFHRKEASRRSRERVDMQQPWDIRGRQ</sequence>
<dbReference type="GO" id="GO:0008289">
    <property type="term" value="F:lipid binding"/>
    <property type="evidence" value="ECO:0007669"/>
    <property type="project" value="UniProtKB-KW"/>
</dbReference>
<accession>F9W4T6</accession>
<feature type="region of interest" description="Disordered" evidence="9">
    <location>
        <begin position="255"/>
        <end position="285"/>
    </location>
</feature>
<evidence type="ECO:0000256" key="6">
    <source>
        <dbReference type="ARBA" id="ARBA00023055"/>
    </source>
</evidence>
<keyword evidence="13" id="KW-1185">Reference proteome</keyword>
<comment type="caution">
    <text evidence="12">The sequence shown here is derived from an EMBL/GenBank/DDBJ whole genome shotgun (WGS) entry which is preliminary data.</text>
</comment>
<feature type="region of interest" description="Disordered" evidence="9">
    <location>
        <begin position="556"/>
        <end position="578"/>
    </location>
</feature>
<keyword evidence="7" id="KW-0446">Lipid-binding</keyword>
<dbReference type="GO" id="GO:0005789">
    <property type="term" value="C:endoplasmic reticulum membrane"/>
    <property type="evidence" value="ECO:0007669"/>
    <property type="project" value="UniProtKB-SubCell"/>
</dbReference>
<dbReference type="PANTHER" id="PTHR13466:SF0">
    <property type="entry name" value="SMP-LTD DOMAIN-CONTAINING PROTEIN"/>
    <property type="match status" value="1"/>
</dbReference>
<keyword evidence="2" id="KW-0813">Transport</keyword>
<keyword evidence="3 10" id="KW-0812">Transmembrane</keyword>
<gene>
    <name evidence="12" type="ORF">TCIL3000_0_30900</name>
</gene>
<evidence type="ECO:0000259" key="11">
    <source>
        <dbReference type="PROSITE" id="PS51847"/>
    </source>
</evidence>
<evidence type="ECO:0000256" key="7">
    <source>
        <dbReference type="ARBA" id="ARBA00023121"/>
    </source>
</evidence>
<dbReference type="AlphaFoldDB" id="F9W4T6"/>
<evidence type="ECO:0000256" key="9">
    <source>
        <dbReference type="SAM" id="MobiDB-lite"/>
    </source>
</evidence>
<feature type="compositionally biased region" description="Basic and acidic residues" evidence="9">
    <location>
        <begin position="556"/>
        <end position="567"/>
    </location>
</feature>
<evidence type="ECO:0000313" key="13">
    <source>
        <dbReference type="Proteomes" id="UP000000702"/>
    </source>
</evidence>
<feature type="transmembrane region" description="Helical" evidence="10">
    <location>
        <begin position="6"/>
        <end position="26"/>
    </location>
</feature>
<dbReference type="Proteomes" id="UP000000702">
    <property type="component" value="Unassembled WGS sequence"/>
</dbReference>
<evidence type="ECO:0000256" key="4">
    <source>
        <dbReference type="ARBA" id="ARBA00022824"/>
    </source>
</evidence>
<evidence type="ECO:0000256" key="2">
    <source>
        <dbReference type="ARBA" id="ARBA00022448"/>
    </source>
</evidence>
<reference evidence="12 13" key="2">
    <citation type="journal article" date="2012" name="Proc. Natl. Acad. Sci. U.S.A.">
        <title>Antigenic diversity is generated by distinct evolutionary mechanisms in African trypanosome species.</title>
        <authorList>
            <person name="Jackson A.P."/>
            <person name="Berry A."/>
            <person name="Aslett M."/>
            <person name="Allison H.C."/>
            <person name="Burton P."/>
            <person name="Vavrova-Anderson J."/>
            <person name="Brown R."/>
            <person name="Browne H."/>
            <person name="Corton N."/>
            <person name="Hauser H."/>
            <person name="Gamble J."/>
            <person name="Gilderthorp R."/>
            <person name="Marcello L."/>
            <person name="McQuillan J."/>
            <person name="Otto T.D."/>
            <person name="Quail M.A."/>
            <person name="Sanders M.J."/>
            <person name="van Tonder A."/>
            <person name="Ginger M.L."/>
            <person name="Field M.C."/>
            <person name="Barry J.D."/>
            <person name="Hertz-Fowler C."/>
            <person name="Berriman M."/>
        </authorList>
    </citation>
    <scope>NUCLEOTIDE SEQUENCE [LARGE SCALE GENOMIC DNA]</scope>
    <source>
        <strain evidence="12 13">IL3000</strain>
    </source>
</reference>
<dbReference type="VEuPathDB" id="TriTrypDB:TcIL3000_0_30900"/>
<feature type="domain" description="SMP-LTD" evidence="11">
    <location>
        <begin position="323"/>
        <end position="532"/>
    </location>
</feature>
<keyword evidence="8 10" id="KW-0472">Membrane</keyword>
<reference evidence="13" key="1">
    <citation type="submission" date="2011-07" db="EMBL/GenBank/DDBJ databases">
        <title>Divergent evolution of antigenic variation in African trypanosomes.</title>
        <authorList>
            <person name="Jackson A.P."/>
            <person name="Berry A."/>
            <person name="Allison H.C."/>
            <person name="Burton P."/>
            <person name="Anderson J."/>
            <person name="Aslett M."/>
            <person name="Brown R."/>
            <person name="Corton N."/>
            <person name="Harris D."/>
            <person name="Hauser H."/>
            <person name="Gamble J."/>
            <person name="Gilderthorp R."/>
            <person name="McQuillan J."/>
            <person name="Quail M.A."/>
            <person name="Sanders M."/>
            <person name="Van Tonder A."/>
            <person name="Ginger M.L."/>
            <person name="Donelson J.E."/>
            <person name="Field M.C."/>
            <person name="Barry J.D."/>
            <person name="Berriman M."/>
            <person name="Hertz-Fowler C."/>
        </authorList>
    </citation>
    <scope>NUCLEOTIDE SEQUENCE [LARGE SCALE GENOMIC DNA]</scope>
    <source>
        <strain evidence="13">IL3000</strain>
    </source>
</reference>
<feature type="compositionally biased region" description="Basic and acidic residues" evidence="9">
    <location>
        <begin position="255"/>
        <end position="271"/>
    </location>
</feature>
<name>F9W4T6_TRYCI</name>
<dbReference type="CDD" id="cd21675">
    <property type="entry name" value="SMP_TEX2"/>
    <property type="match status" value="1"/>
</dbReference>
<evidence type="ECO:0000313" key="12">
    <source>
        <dbReference type="EMBL" id="CCD12181.1"/>
    </source>
</evidence>
<keyword evidence="5 10" id="KW-1133">Transmembrane helix</keyword>
<evidence type="ECO:0000256" key="3">
    <source>
        <dbReference type="ARBA" id="ARBA00022692"/>
    </source>
</evidence>
<protein>
    <submittedName>
        <fullName evidence="12">WGS project CAEQ00000000 data, annotated contig 1227</fullName>
    </submittedName>
</protein>
<evidence type="ECO:0000256" key="10">
    <source>
        <dbReference type="SAM" id="Phobius"/>
    </source>
</evidence>
<dbReference type="GO" id="GO:0006869">
    <property type="term" value="P:lipid transport"/>
    <property type="evidence" value="ECO:0007669"/>
    <property type="project" value="UniProtKB-KW"/>
</dbReference>
<dbReference type="OMA" id="ANYHESA"/>
<dbReference type="InterPro" id="IPR031468">
    <property type="entry name" value="SMP_LBD"/>
</dbReference>
<evidence type="ECO:0000256" key="1">
    <source>
        <dbReference type="ARBA" id="ARBA00004586"/>
    </source>
</evidence>
<dbReference type="PROSITE" id="PS51847">
    <property type="entry name" value="SMP"/>
    <property type="match status" value="1"/>
</dbReference>
<organism evidence="12 13">
    <name type="scientific">Trypanosoma congolense (strain IL3000)</name>
    <dbReference type="NCBI Taxonomy" id="1068625"/>
    <lineage>
        <taxon>Eukaryota</taxon>
        <taxon>Discoba</taxon>
        <taxon>Euglenozoa</taxon>
        <taxon>Kinetoplastea</taxon>
        <taxon>Metakinetoplastina</taxon>
        <taxon>Trypanosomatida</taxon>
        <taxon>Trypanosomatidae</taxon>
        <taxon>Trypanosoma</taxon>
        <taxon>Nannomonas</taxon>
    </lineage>
</organism>
<keyword evidence="4" id="KW-0256">Endoplasmic reticulum</keyword>
<comment type="subcellular location">
    <subcellularLocation>
        <location evidence="1">Endoplasmic reticulum membrane</location>
    </subcellularLocation>
</comment>